<reference evidence="1" key="1">
    <citation type="journal article" date="2020" name="Stud. Mycol.">
        <title>101 Dothideomycetes genomes: a test case for predicting lifestyles and emergence of pathogens.</title>
        <authorList>
            <person name="Haridas S."/>
            <person name="Albert R."/>
            <person name="Binder M."/>
            <person name="Bloem J."/>
            <person name="Labutti K."/>
            <person name="Salamov A."/>
            <person name="Andreopoulos B."/>
            <person name="Baker S."/>
            <person name="Barry K."/>
            <person name="Bills G."/>
            <person name="Bluhm B."/>
            <person name="Cannon C."/>
            <person name="Castanera R."/>
            <person name="Culley D."/>
            <person name="Daum C."/>
            <person name="Ezra D."/>
            <person name="Gonzalez J."/>
            <person name="Henrissat B."/>
            <person name="Kuo A."/>
            <person name="Liang C."/>
            <person name="Lipzen A."/>
            <person name="Lutzoni F."/>
            <person name="Magnuson J."/>
            <person name="Mondo S."/>
            <person name="Nolan M."/>
            <person name="Ohm R."/>
            <person name="Pangilinan J."/>
            <person name="Park H.-J."/>
            <person name="Ramirez L."/>
            <person name="Alfaro M."/>
            <person name="Sun H."/>
            <person name="Tritt A."/>
            <person name="Yoshinaga Y."/>
            <person name="Zwiers L.-H."/>
            <person name="Turgeon B."/>
            <person name="Goodwin S."/>
            <person name="Spatafora J."/>
            <person name="Crous P."/>
            <person name="Grigoriev I."/>
        </authorList>
    </citation>
    <scope>NUCLEOTIDE SEQUENCE</scope>
    <source>
        <strain evidence="1">CBS 269.34</strain>
    </source>
</reference>
<dbReference type="EMBL" id="MU004181">
    <property type="protein sequence ID" value="KAF2502093.1"/>
    <property type="molecule type" value="Genomic_DNA"/>
</dbReference>
<organism evidence="1 2">
    <name type="scientific">Lophium mytilinum</name>
    <dbReference type="NCBI Taxonomy" id="390894"/>
    <lineage>
        <taxon>Eukaryota</taxon>
        <taxon>Fungi</taxon>
        <taxon>Dikarya</taxon>
        <taxon>Ascomycota</taxon>
        <taxon>Pezizomycotina</taxon>
        <taxon>Dothideomycetes</taxon>
        <taxon>Pleosporomycetidae</taxon>
        <taxon>Mytilinidiales</taxon>
        <taxon>Mytilinidiaceae</taxon>
        <taxon>Lophium</taxon>
    </lineage>
</organism>
<dbReference type="Proteomes" id="UP000799750">
    <property type="component" value="Unassembled WGS sequence"/>
</dbReference>
<proteinExistence type="predicted"/>
<dbReference type="OrthoDB" id="4327079at2759"/>
<sequence length="223" mass="25011">MSGLTVWALETLRRDSAEASFRVMGRLQRLYLVAMTPKSMYMDGQGKRTDFRPQSIWKKALKDEGEYALPFGSTQQYWKTFNNCQRPGGGGRFFPAELVLLPMGILGPEALVLGNIKKDARSNITTPPGKYSTNIPGFYKQSRELQHRQATSSSSNLTLLEMLASEGPRTADEAPMEPSPSICQRATTAYEWPSGSMNKPQQTVLSERVNITKRRIPTLFEIL</sequence>
<gene>
    <name evidence="1" type="ORF">BU16DRAFT_554160</name>
</gene>
<dbReference type="AlphaFoldDB" id="A0A6A6RED4"/>
<name>A0A6A6RED4_9PEZI</name>
<evidence type="ECO:0000313" key="2">
    <source>
        <dbReference type="Proteomes" id="UP000799750"/>
    </source>
</evidence>
<protein>
    <submittedName>
        <fullName evidence="1">Uncharacterized protein</fullName>
    </submittedName>
</protein>
<accession>A0A6A6RED4</accession>
<keyword evidence="2" id="KW-1185">Reference proteome</keyword>
<evidence type="ECO:0000313" key="1">
    <source>
        <dbReference type="EMBL" id="KAF2502093.1"/>
    </source>
</evidence>